<sequence>MSKCKSMSSFDRMQQLIKRIRKESIHDYVLFEINKRVFDWILIGLMVIYIAIAIFVILNREYYLWGKYHLGFGFVYFTSLLIILLLFTWEDSNYGLRAYMMSLSIFGMISWDYSIFEFRIFALLLIFIFLAFHVIRPYVQKKKRNRLENERKLKYEQKRRRNRKKR</sequence>
<feature type="transmembrane region" description="Helical" evidence="1">
    <location>
        <begin position="120"/>
        <end position="139"/>
    </location>
</feature>
<protein>
    <submittedName>
        <fullName evidence="2">Uncharacterized protein</fullName>
    </submittedName>
</protein>
<proteinExistence type="predicted"/>
<dbReference type="RefSeq" id="WP_066197427.1">
    <property type="nucleotide sequence ID" value="NZ_JARMMB010000018.1"/>
</dbReference>
<feature type="transmembrane region" description="Helical" evidence="1">
    <location>
        <begin position="70"/>
        <end position="89"/>
    </location>
</feature>
<keyword evidence="1" id="KW-0812">Transmembrane</keyword>
<feature type="transmembrane region" description="Helical" evidence="1">
    <location>
        <begin position="37"/>
        <end position="58"/>
    </location>
</feature>
<keyword evidence="1" id="KW-0472">Membrane</keyword>
<evidence type="ECO:0000313" key="3">
    <source>
        <dbReference type="Proteomes" id="UP000233343"/>
    </source>
</evidence>
<organism evidence="2 3">
    <name type="scientific">Cytobacillus horneckiae</name>
    <dbReference type="NCBI Taxonomy" id="549687"/>
    <lineage>
        <taxon>Bacteria</taxon>
        <taxon>Bacillati</taxon>
        <taxon>Bacillota</taxon>
        <taxon>Bacilli</taxon>
        <taxon>Bacillales</taxon>
        <taxon>Bacillaceae</taxon>
        <taxon>Cytobacillus</taxon>
    </lineage>
</organism>
<name>A0A2N0ZD50_9BACI</name>
<dbReference type="AlphaFoldDB" id="A0A2N0ZD50"/>
<comment type="caution">
    <text evidence="2">The sequence shown here is derived from an EMBL/GenBank/DDBJ whole genome shotgun (WGS) entry which is preliminary data.</text>
</comment>
<dbReference type="EMBL" id="PISD01000043">
    <property type="protein sequence ID" value="PKG27429.1"/>
    <property type="molecule type" value="Genomic_DNA"/>
</dbReference>
<keyword evidence="3" id="KW-1185">Reference proteome</keyword>
<evidence type="ECO:0000256" key="1">
    <source>
        <dbReference type="SAM" id="Phobius"/>
    </source>
</evidence>
<evidence type="ECO:0000313" key="2">
    <source>
        <dbReference type="EMBL" id="PKG27429.1"/>
    </source>
</evidence>
<gene>
    <name evidence="2" type="ORF">CWS20_18740</name>
</gene>
<dbReference type="Proteomes" id="UP000233343">
    <property type="component" value="Unassembled WGS sequence"/>
</dbReference>
<accession>A0A2N0ZD50</accession>
<keyword evidence="1" id="KW-1133">Transmembrane helix</keyword>
<reference evidence="2 3" key="1">
    <citation type="journal article" date="2010" name="Int. J. Syst. Evol. Microbiol.">
        <title>Bacillus horneckiae sp. nov., isolated from a spacecraft-assembly clean room.</title>
        <authorList>
            <person name="Vaishampayan P."/>
            <person name="Probst A."/>
            <person name="Krishnamurthi S."/>
            <person name="Ghosh S."/>
            <person name="Osman S."/>
            <person name="McDowall A."/>
            <person name="Ruckmani A."/>
            <person name="Mayilraj S."/>
            <person name="Venkateswaran K."/>
        </authorList>
    </citation>
    <scope>NUCLEOTIDE SEQUENCE [LARGE SCALE GENOMIC DNA]</scope>
    <source>
        <strain evidence="3">1PO1SC</strain>
    </source>
</reference>